<keyword evidence="6 8" id="KW-1133">Transmembrane helix</keyword>
<feature type="transmembrane region" description="Helical" evidence="8">
    <location>
        <begin position="165"/>
        <end position="188"/>
    </location>
</feature>
<dbReference type="GO" id="GO:0071555">
    <property type="term" value="P:cell wall organization"/>
    <property type="evidence" value="ECO:0007669"/>
    <property type="project" value="UniProtKB-UniRule"/>
</dbReference>
<keyword evidence="2 8" id="KW-1003">Cell membrane</keyword>
<feature type="transmembrane region" description="Helical" evidence="8">
    <location>
        <begin position="319"/>
        <end position="342"/>
    </location>
</feature>
<proteinExistence type="inferred from homology"/>
<evidence type="ECO:0000256" key="9">
    <source>
        <dbReference type="PIRNR" id="PIRNR002869"/>
    </source>
</evidence>
<reference evidence="11" key="1">
    <citation type="submission" date="2017-09" db="EMBL/GenBank/DDBJ databases">
        <title>Depth-based differentiation of microbial function through sediment-hosted aquifers and enrichment of novel symbionts in the deep terrestrial subsurface.</title>
        <authorList>
            <person name="Probst A.J."/>
            <person name="Ladd B."/>
            <person name="Jarett J.K."/>
            <person name="Geller-Mcgrath D.E."/>
            <person name="Sieber C.M.K."/>
            <person name="Emerson J.B."/>
            <person name="Anantharaman K."/>
            <person name="Thomas B.C."/>
            <person name="Malmstrom R."/>
            <person name="Stieglmeier M."/>
            <person name="Klingl A."/>
            <person name="Woyke T."/>
            <person name="Ryan C.M."/>
            <person name="Banfield J.F."/>
        </authorList>
    </citation>
    <scope>NUCLEOTIDE SEQUENCE [LARGE SCALE GENOMIC DNA]</scope>
</reference>
<feature type="transmembrane region" description="Helical" evidence="8">
    <location>
        <begin position="60"/>
        <end position="83"/>
    </location>
</feature>
<dbReference type="EMBL" id="PFLW01000023">
    <property type="protein sequence ID" value="PIY89476.1"/>
    <property type="molecule type" value="Genomic_DNA"/>
</dbReference>
<comment type="caution">
    <text evidence="10">The sequence shown here is derived from an EMBL/GenBank/DDBJ whole genome shotgun (WGS) entry which is preliminary data.</text>
</comment>
<feature type="transmembrane region" description="Helical" evidence="8">
    <location>
        <begin position="12"/>
        <end position="33"/>
    </location>
</feature>
<feature type="transmembrane region" description="Helical" evidence="8">
    <location>
        <begin position="279"/>
        <end position="299"/>
    </location>
</feature>
<dbReference type="InterPro" id="IPR051050">
    <property type="entry name" value="Lipid_II_flippase_MurJ/MviN"/>
</dbReference>
<keyword evidence="7 8" id="KW-0472">Membrane</keyword>
<dbReference type="PIRSF" id="PIRSF002869">
    <property type="entry name" value="MviN"/>
    <property type="match status" value="1"/>
</dbReference>
<evidence type="ECO:0000313" key="10">
    <source>
        <dbReference type="EMBL" id="PIY89476.1"/>
    </source>
</evidence>
<keyword evidence="4 8" id="KW-0133">Cell shape</keyword>
<dbReference type="HAMAP" id="MF_02078">
    <property type="entry name" value="MurJ_MviN"/>
    <property type="match status" value="1"/>
</dbReference>
<evidence type="ECO:0000256" key="8">
    <source>
        <dbReference type="HAMAP-Rule" id="MF_02078"/>
    </source>
</evidence>
<feature type="transmembrane region" description="Helical" evidence="8">
    <location>
        <begin position="432"/>
        <end position="455"/>
    </location>
</feature>
<evidence type="ECO:0000256" key="6">
    <source>
        <dbReference type="ARBA" id="ARBA00022989"/>
    </source>
</evidence>
<keyword evidence="5 8" id="KW-0573">Peptidoglycan synthesis</keyword>
<feature type="transmembrane region" description="Helical" evidence="8">
    <location>
        <begin position="248"/>
        <end position="273"/>
    </location>
</feature>
<evidence type="ECO:0000256" key="7">
    <source>
        <dbReference type="ARBA" id="ARBA00023136"/>
    </source>
</evidence>
<dbReference type="UniPathway" id="UPA00219"/>
<feature type="transmembrane region" description="Helical" evidence="8">
    <location>
        <begin position="475"/>
        <end position="497"/>
    </location>
</feature>
<feature type="transmembrane region" description="Helical" evidence="8">
    <location>
        <begin position="95"/>
        <end position="119"/>
    </location>
</feature>
<sequence length="546" mass="61041">MLDKIFNSQSKTVTFAAILLAGSAIISGLLGLIRDRLLAGKFGAGEALDVYFAAFRIPDFVYGILIMSGISAVFLPVFAEYFNKNKEKAWELTNNVLNCFLILLILLCGILAIFTPWLIKFVAPGFGGEQKALMISLTRIMFLSPIFFGLSSVFSGILHYFNRFLVYSLAPILYNLGIIFGILFFVPLFGLRGLAYGVILGAFCHLAIQIPAARNSGYRYLPFFNFKYPGLVKIFKLMFPRTIGATAYHINLIVITAIASTLVVGSIAIFNFSNNLQNFPIGLIGSSFAIAAFPALSRAWANGQKEKFLENFSLVFRQILFLIIPISLLTFLLRAQIVRLILGTGQFGWIETRLTAACLGLFCFGIFAFTFIPFLARTFYSFQDTKTPVLIGITSMGLNIILCFFLVWLLSFPNVFNQFLISILKLQGIQNIQIIGLPLALLISGIFQFSLLLLFLRKKIGDIKLKEIWKSLQKILFAGILLIVFTYLTLHFVANFVNMQTYFGVLTQTILAGLMGIFIYILITFFLKSPEIKTIKSAIFGQFTQQ</sequence>
<accession>A0A2M7R7P2</accession>
<keyword evidence="8 9" id="KW-0813">Transport</keyword>
<dbReference type="GO" id="GO:0034204">
    <property type="term" value="P:lipid translocation"/>
    <property type="evidence" value="ECO:0007669"/>
    <property type="project" value="TreeGrafter"/>
</dbReference>
<dbReference type="GO" id="GO:0015648">
    <property type="term" value="F:lipid-linked peptidoglycan transporter activity"/>
    <property type="evidence" value="ECO:0007669"/>
    <property type="project" value="UniProtKB-UniRule"/>
</dbReference>
<comment type="pathway">
    <text evidence="8">Cell wall biogenesis; peptidoglycan biosynthesis.</text>
</comment>
<dbReference type="NCBIfam" id="TIGR01695">
    <property type="entry name" value="murJ_mviN"/>
    <property type="match status" value="1"/>
</dbReference>
<comment type="similarity">
    <text evidence="8 9">Belongs to the MurJ/MviN family.</text>
</comment>
<feature type="transmembrane region" description="Helical" evidence="8">
    <location>
        <begin position="503"/>
        <end position="527"/>
    </location>
</feature>
<gene>
    <name evidence="10" type="primary">mviN</name>
    <name evidence="8" type="synonym">murJ</name>
    <name evidence="10" type="ORF">COY73_00805</name>
</gene>
<evidence type="ECO:0000313" key="11">
    <source>
        <dbReference type="Proteomes" id="UP000230767"/>
    </source>
</evidence>
<feature type="transmembrane region" description="Helical" evidence="8">
    <location>
        <begin position="354"/>
        <end position="376"/>
    </location>
</feature>
<keyword evidence="3 8" id="KW-0812">Transmembrane</keyword>
<dbReference type="PANTHER" id="PTHR47019">
    <property type="entry name" value="LIPID II FLIPPASE MURJ"/>
    <property type="match status" value="1"/>
</dbReference>
<dbReference type="PRINTS" id="PR01806">
    <property type="entry name" value="VIRFACTRMVIN"/>
</dbReference>
<feature type="transmembrane region" description="Helical" evidence="8">
    <location>
        <begin position="194"/>
        <end position="213"/>
    </location>
</feature>
<evidence type="ECO:0000256" key="5">
    <source>
        <dbReference type="ARBA" id="ARBA00022984"/>
    </source>
</evidence>
<dbReference type="Pfam" id="PF03023">
    <property type="entry name" value="MurJ"/>
    <property type="match status" value="1"/>
</dbReference>
<evidence type="ECO:0000256" key="2">
    <source>
        <dbReference type="ARBA" id="ARBA00022475"/>
    </source>
</evidence>
<dbReference type="InterPro" id="IPR004268">
    <property type="entry name" value="MurJ"/>
</dbReference>
<dbReference type="GO" id="GO:0005886">
    <property type="term" value="C:plasma membrane"/>
    <property type="evidence" value="ECO:0007669"/>
    <property type="project" value="UniProtKB-SubCell"/>
</dbReference>
<comment type="subcellular location">
    <subcellularLocation>
        <location evidence="1 8">Cell membrane</location>
        <topology evidence="1 8">Multi-pass membrane protein</topology>
    </subcellularLocation>
</comment>
<name>A0A2M7R7P2_9BACT</name>
<evidence type="ECO:0000256" key="3">
    <source>
        <dbReference type="ARBA" id="ARBA00022692"/>
    </source>
</evidence>
<keyword evidence="8 9" id="KW-0961">Cell wall biogenesis/degradation</keyword>
<evidence type="ECO:0000256" key="1">
    <source>
        <dbReference type="ARBA" id="ARBA00004651"/>
    </source>
</evidence>
<organism evidence="10 11">
    <name type="scientific">Candidatus Nealsonbacteria bacterium CG_4_10_14_0_8_um_filter_37_14</name>
    <dbReference type="NCBI Taxonomy" id="1974684"/>
    <lineage>
        <taxon>Bacteria</taxon>
        <taxon>Candidatus Nealsoniibacteriota</taxon>
    </lineage>
</organism>
<dbReference type="Proteomes" id="UP000230767">
    <property type="component" value="Unassembled WGS sequence"/>
</dbReference>
<dbReference type="PANTHER" id="PTHR47019:SF1">
    <property type="entry name" value="LIPID II FLIPPASE MURJ"/>
    <property type="match status" value="1"/>
</dbReference>
<evidence type="ECO:0000256" key="4">
    <source>
        <dbReference type="ARBA" id="ARBA00022960"/>
    </source>
</evidence>
<dbReference type="CDD" id="cd13123">
    <property type="entry name" value="MATE_MurJ_like"/>
    <property type="match status" value="1"/>
</dbReference>
<dbReference type="AlphaFoldDB" id="A0A2M7R7P2"/>
<feature type="transmembrane region" description="Helical" evidence="8">
    <location>
        <begin position="388"/>
        <end position="412"/>
    </location>
</feature>
<comment type="function">
    <text evidence="8 9">Involved in peptidoglycan biosynthesis. Transports lipid-linked peptidoglycan precursors from the inner to the outer leaflet of the cytoplasmic membrane.</text>
</comment>
<dbReference type="GO" id="GO:0008360">
    <property type="term" value="P:regulation of cell shape"/>
    <property type="evidence" value="ECO:0007669"/>
    <property type="project" value="UniProtKB-UniRule"/>
</dbReference>
<protein>
    <recommendedName>
        <fullName evidence="8">Probable lipid II flippase MurJ</fullName>
    </recommendedName>
</protein>
<dbReference type="GO" id="GO:0009252">
    <property type="term" value="P:peptidoglycan biosynthetic process"/>
    <property type="evidence" value="ECO:0007669"/>
    <property type="project" value="UniProtKB-UniRule"/>
</dbReference>
<feature type="transmembrane region" description="Helical" evidence="8">
    <location>
        <begin position="139"/>
        <end position="158"/>
    </location>
</feature>